<evidence type="ECO:0000313" key="2">
    <source>
        <dbReference type="EMBL" id="KAF2637003.1"/>
    </source>
</evidence>
<feature type="compositionally biased region" description="Polar residues" evidence="1">
    <location>
        <begin position="36"/>
        <end position="86"/>
    </location>
</feature>
<name>A0A6A6RRH6_9PLEO</name>
<organism evidence="2 3">
    <name type="scientific">Massarina eburnea CBS 473.64</name>
    <dbReference type="NCBI Taxonomy" id="1395130"/>
    <lineage>
        <taxon>Eukaryota</taxon>
        <taxon>Fungi</taxon>
        <taxon>Dikarya</taxon>
        <taxon>Ascomycota</taxon>
        <taxon>Pezizomycotina</taxon>
        <taxon>Dothideomycetes</taxon>
        <taxon>Pleosporomycetidae</taxon>
        <taxon>Pleosporales</taxon>
        <taxon>Massarineae</taxon>
        <taxon>Massarinaceae</taxon>
        <taxon>Massarina</taxon>
    </lineage>
</organism>
<feature type="region of interest" description="Disordered" evidence="1">
    <location>
        <begin position="26"/>
        <end position="86"/>
    </location>
</feature>
<reference evidence="2" key="1">
    <citation type="journal article" date="2020" name="Stud. Mycol.">
        <title>101 Dothideomycetes genomes: a test case for predicting lifestyles and emergence of pathogens.</title>
        <authorList>
            <person name="Haridas S."/>
            <person name="Albert R."/>
            <person name="Binder M."/>
            <person name="Bloem J."/>
            <person name="Labutti K."/>
            <person name="Salamov A."/>
            <person name="Andreopoulos B."/>
            <person name="Baker S."/>
            <person name="Barry K."/>
            <person name="Bills G."/>
            <person name="Bluhm B."/>
            <person name="Cannon C."/>
            <person name="Castanera R."/>
            <person name="Culley D."/>
            <person name="Daum C."/>
            <person name="Ezra D."/>
            <person name="Gonzalez J."/>
            <person name="Henrissat B."/>
            <person name="Kuo A."/>
            <person name="Liang C."/>
            <person name="Lipzen A."/>
            <person name="Lutzoni F."/>
            <person name="Magnuson J."/>
            <person name="Mondo S."/>
            <person name="Nolan M."/>
            <person name="Ohm R."/>
            <person name="Pangilinan J."/>
            <person name="Park H.-J."/>
            <person name="Ramirez L."/>
            <person name="Alfaro M."/>
            <person name="Sun H."/>
            <person name="Tritt A."/>
            <person name="Yoshinaga Y."/>
            <person name="Zwiers L.-H."/>
            <person name="Turgeon B."/>
            <person name="Goodwin S."/>
            <person name="Spatafora J."/>
            <person name="Crous P."/>
            <person name="Grigoriev I."/>
        </authorList>
    </citation>
    <scope>NUCLEOTIDE SEQUENCE</scope>
    <source>
        <strain evidence="2">CBS 473.64</strain>
    </source>
</reference>
<evidence type="ECO:0000256" key="1">
    <source>
        <dbReference type="SAM" id="MobiDB-lite"/>
    </source>
</evidence>
<protein>
    <submittedName>
        <fullName evidence="2">Uncharacterized protein</fullName>
    </submittedName>
</protein>
<dbReference type="Proteomes" id="UP000799753">
    <property type="component" value="Unassembled WGS sequence"/>
</dbReference>
<dbReference type="EMBL" id="MU006795">
    <property type="protein sequence ID" value="KAF2637003.1"/>
    <property type="molecule type" value="Genomic_DNA"/>
</dbReference>
<gene>
    <name evidence="2" type="ORF">P280DRAFT_472520</name>
</gene>
<accession>A0A6A6RRH6</accession>
<sequence length="126" mass="13876">MPFVQPSFASFKLSAAMCRRTRSMFSSVSPAPRRVNGSSSRIPFTLNGSQVSKRTPSDSNSRHPSNIRCTSWSKTPTSQGSSKGWLSPTLSFRVILRKICILGGKQRPQGFEVTTRAKQVHVAVFS</sequence>
<keyword evidence="3" id="KW-1185">Reference proteome</keyword>
<proteinExistence type="predicted"/>
<dbReference type="AlphaFoldDB" id="A0A6A6RRH6"/>
<evidence type="ECO:0000313" key="3">
    <source>
        <dbReference type="Proteomes" id="UP000799753"/>
    </source>
</evidence>